<protein>
    <submittedName>
        <fullName evidence="2">Uncharacterized protein</fullName>
    </submittedName>
</protein>
<dbReference type="EMBL" id="CP024646">
    <property type="protein sequence ID" value="AZV28827.1"/>
    <property type="molecule type" value="Genomic_DNA"/>
</dbReference>
<sequence>MRGKLPSRLVDFKQLLSWFQGSLVVMGLQYLMMLGIFLDIARLFTATMAGNLYLAVPEAEHMSR</sequence>
<name>A0A3T0JZF6_PSESX</name>
<reference evidence="2 3" key="1">
    <citation type="submission" date="2017-11" db="EMBL/GenBank/DDBJ databases">
        <title>Effect of PGPRs.</title>
        <authorList>
            <person name="Oliva R."/>
            <person name="Nong J."/>
            <person name="Roman V."/>
        </authorList>
    </citation>
    <scope>NUCLEOTIDE SEQUENCE [LARGE SCALE GENOMIC DNA]</scope>
    <source>
        <strain evidence="2">Inb918</strain>
    </source>
</reference>
<dbReference type="Proteomes" id="UP000282760">
    <property type="component" value="Chromosome"/>
</dbReference>
<evidence type="ECO:0000313" key="3">
    <source>
        <dbReference type="Proteomes" id="UP000282760"/>
    </source>
</evidence>
<evidence type="ECO:0000256" key="1">
    <source>
        <dbReference type="SAM" id="Phobius"/>
    </source>
</evidence>
<evidence type="ECO:0000313" key="2">
    <source>
        <dbReference type="EMBL" id="AZV28827.1"/>
    </source>
</evidence>
<keyword evidence="1" id="KW-1133">Transmembrane helix</keyword>
<organism evidence="2 3">
    <name type="scientific">Pseudomonas syringae</name>
    <dbReference type="NCBI Taxonomy" id="317"/>
    <lineage>
        <taxon>Bacteria</taxon>
        <taxon>Pseudomonadati</taxon>
        <taxon>Pseudomonadota</taxon>
        <taxon>Gammaproteobacteria</taxon>
        <taxon>Pseudomonadales</taxon>
        <taxon>Pseudomonadaceae</taxon>
        <taxon>Pseudomonas</taxon>
    </lineage>
</organism>
<feature type="transmembrane region" description="Helical" evidence="1">
    <location>
        <begin position="15"/>
        <end position="38"/>
    </location>
</feature>
<keyword evidence="1" id="KW-0812">Transmembrane</keyword>
<accession>A0A3T0JZF6</accession>
<dbReference type="AlphaFoldDB" id="A0A3T0JZF6"/>
<gene>
    <name evidence="2" type="ORF">CT157_23295</name>
</gene>
<proteinExistence type="predicted"/>
<keyword evidence="1" id="KW-0472">Membrane</keyword>